<sequence length="123" mass="14676">MCNIDFAMMQKPHVCSAHIISYPIYIHLPQTTSHTTLRNKKEPDKTLTKQQDREESTERRFHFNSIFFGQQSIKRRWITHCEISSASRCLDPAFWILSVMKTWASRLFLIDIYTTELKKKKRL</sequence>
<keyword evidence="3" id="KW-1185">Reference proteome</keyword>
<protein>
    <submittedName>
        <fullName evidence="2">Uncharacterized protein</fullName>
    </submittedName>
</protein>
<comment type="caution">
    <text evidence="2">The sequence shown here is derived from an EMBL/GenBank/DDBJ whole genome shotgun (WGS) entry which is preliminary data.</text>
</comment>
<organism evidence="2 3">
    <name type="scientific">Caerostris extrusa</name>
    <name type="common">Bark spider</name>
    <name type="synonym">Caerostris bankana</name>
    <dbReference type="NCBI Taxonomy" id="172846"/>
    <lineage>
        <taxon>Eukaryota</taxon>
        <taxon>Metazoa</taxon>
        <taxon>Ecdysozoa</taxon>
        <taxon>Arthropoda</taxon>
        <taxon>Chelicerata</taxon>
        <taxon>Arachnida</taxon>
        <taxon>Araneae</taxon>
        <taxon>Araneomorphae</taxon>
        <taxon>Entelegynae</taxon>
        <taxon>Araneoidea</taxon>
        <taxon>Araneidae</taxon>
        <taxon>Caerostris</taxon>
    </lineage>
</organism>
<evidence type="ECO:0000256" key="1">
    <source>
        <dbReference type="SAM" id="MobiDB-lite"/>
    </source>
</evidence>
<feature type="compositionally biased region" description="Basic and acidic residues" evidence="1">
    <location>
        <begin position="39"/>
        <end position="56"/>
    </location>
</feature>
<dbReference type="Proteomes" id="UP001054945">
    <property type="component" value="Unassembled WGS sequence"/>
</dbReference>
<evidence type="ECO:0000313" key="2">
    <source>
        <dbReference type="EMBL" id="GIY38542.1"/>
    </source>
</evidence>
<evidence type="ECO:0000313" key="3">
    <source>
        <dbReference type="Proteomes" id="UP001054945"/>
    </source>
</evidence>
<name>A0AAV4SYR7_CAEEX</name>
<feature type="region of interest" description="Disordered" evidence="1">
    <location>
        <begin position="35"/>
        <end position="56"/>
    </location>
</feature>
<gene>
    <name evidence="2" type="ORF">CEXT_32971</name>
</gene>
<accession>A0AAV4SYR7</accession>
<dbReference type="AlphaFoldDB" id="A0AAV4SYR7"/>
<reference evidence="2 3" key="1">
    <citation type="submission" date="2021-06" db="EMBL/GenBank/DDBJ databases">
        <title>Caerostris extrusa draft genome.</title>
        <authorList>
            <person name="Kono N."/>
            <person name="Arakawa K."/>
        </authorList>
    </citation>
    <scope>NUCLEOTIDE SEQUENCE [LARGE SCALE GENOMIC DNA]</scope>
</reference>
<proteinExistence type="predicted"/>
<dbReference type="EMBL" id="BPLR01010320">
    <property type="protein sequence ID" value="GIY38542.1"/>
    <property type="molecule type" value="Genomic_DNA"/>
</dbReference>